<dbReference type="EMBL" id="PDLH01000007">
    <property type="protein sequence ID" value="PHH00665.1"/>
    <property type="molecule type" value="Genomic_DNA"/>
</dbReference>
<evidence type="ECO:0000313" key="7">
    <source>
        <dbReference type="EMBL" id="AKC62143.1"/>
    </source>
</evidence>
<feature type="transmembrane region" description="Helical" evidence="5">
    <location>
        <begin position="334"/>
        <end position="353"/>
    </location>
</feature>
<proteinExistence type="predicted"/>
<keyword evidence="2 5" id="KW-0812">Transmembrane</keyword>
<evidence type="ECO:0000313" key="11">
    <source>
        <dbReference type="Proteomes" id="UP000223854"/>
    </source>
</evidence>
<evidence type="ECO:0000256" key="3">
    <source>
        <dbReference type="ARBA" id="ARBA00022989"/>
    </source>
</evidence>
<reference evidence="8 12" key="4">
    <citation type="submission" date="2019-04" db="EMBL/GenBank/DDBJ databases">
        <title>Genome sequencing of Clostridium botulinum Groups I-IV and Clostridium butyricum.</title>
        <authorList>
            <person name="Brunt J."/>
            <person name="Van Vliet A.H.M."/>
            <person name="Stringer S.C."/>
            <person name="Carter A.T."/>
            <person name="Peck M.W."/>
        </authorList>
    </citation>
    <scope>NUCLEOTIDE SEQUENCE [LARGE SCALE GENOMIC DNA]</scope>
    <source>
        <strain evidence="8 12">IFR 18/108</strain>
    </source>
</reference>
<evidence type="ECO:0000313" key="10">
    <source>
        <dbReference type="Proteomes" id="UP000033052"/>
    </source>
</evidence>
<evidence type="ECO:0000313" key="12">
    <source>
        <dbReference type="Proteomes" id="UP000486601"/>
    </source>
</evidence>
<dbReference type="EMBL" id="CP009225">
    <property type="protein sequence ID" value="AKC62143.1"/>
    <property type="molecule type" value="Genomic_DNA"/>
</dbReference>
<dbReference type="AlphaFoldDB" id="A0A7X5SX37"/>
<keyword evidence="3 5" id="KW-1133">Transmembrane helix</keyword>
<evidence type="ECO:0000256" key="1">
    <source>
        <dbReference type="ARBA" id="ARBA00004141"/>
    </source>
</evidence>
<feature type="transmembrane region" description="Helical" evidence="5">
    <location>
        <begin position="365"/>
        <end position="385"/>
    </location>
</feature>
<dbReference type="Proteomes" id="UP000486601">
    <property type="component" value="Unassembled WGS sequence"/>
</dbReference>
<sequence>MRLKAFIKLRLKSVFRELPIMIFTFAIFPIVLSSLYGYFQKDMFNPKNEIDKIAIYIEDKDNSRLSNELIKFLGSDGLEKFIDIKRSKEKVREEVIIPKGYEKSIIEDKEATIKINEREKDKEVSSKILKDLIDNYNKEVKNNLIIGNNINKMDISKERKDLLVKEIKEEIIKIYKKDVIKNSIVKSTRNLTSYEYYSVSILSFMVIVTIMSLCQGYYEEKRKGIFQRALSTSISKVQYFNYSLISWYIFAVLFNSIYVLSYRFLGLSFKGNIGLLLLIVLTKSFLEVAISSVVIAFFKEQKVAIICLNTFLILSVSLGGVFYPLDKVINSFNIILRAIITNFAPNVLIIKTYKSFLIYNSFEAIKYYLITFILVSIVLYSISLLKVNMKWGD</sequence>
<dbReference type="Proteomes" id="UP000033052">
    <property type="component" value="Chromosome"/>
</dbReference>
<accession>A0A7X5SX37</accession>
<dbReference type="EMBL" id="SXCS01000002">
    <property type="protein sequence ID" value="NFR60906.1"/>
    <property type="molecule type" value="Genomic_DNA"/>
</dbReference>
<dbReference type="KEGG" id="cld:CLSPO_c14230"/>
<feature type="transmembrane region" description="Helical" evidence="5">
    <location>
        <begin position="303"/>
        <end position="322"/>
    </location>
</feature>
<evidence type="ECO:0000256" key="4">
    <source>
        <dbReference type="ARBA" id="ARBA00023136"/>
    </source>
</evidence>
<feature type="domain" description="ABC-2 type transporter transmembrane" evidence="6">
    <location>
        <begin position="21"/>
        <end position="384"/>
    </location>
</feature>
<dbReference type="Proteomes" id="UP000223854">
    <property type="component" value="Unassembled WGS sequence"/>
</dbReference>
<feature type="transmembrane region" description="Helical" evidence="5">
    <location>
        <begin position="273"/>
        <end position="298"/>
    </location>
</feature>
<gene>
    <name evidence="7" type="ORF">CLSPO_c14230</name>
    <name evidence="9" type="ORF">CRX47_12685</name>
    <name evidence="8" type="ORF">FDF70_05175</name>
</gene>
<reference evidence="7 10" key="2">
    <citation type="journal article" date="2015" name="PLoS ONE">
        <title>A universal mariner transposon system for forward genetic studies in the genus clostridium.</title>
        <authorList>
            <person name="Zhang Y."/>
            <person name="Grosse-Honebrink A."/>
            <person name="Minton N.P."/>
        </authorList>
    </citation>
    <scope>NUCLEOTIDE SEQUENCE [LARGE SCALE GENOMIC DNA]</scope>
    <source>
        <strain evidence="7 10">NCIMB 10696</strain>
    </source>
</reference>
<keyword evidence="4 5" id="KW-0472">Membrane</keyword>
<dbReference type="Gene3D" id="3.40.1710.10">
    <property type="entry name" value="abc type-2 transporter like domain"/>
    <property type="match status" value="1"/>
</dbReference>
<dbReference type="Pfam" id="PF12698">
    <property type="entry name" value="ABC2_membrane_3"/>
    <property type="match status" value="1"/>
</dbReference>
<dbReference type="PANTHER" id="PTHR43027:SF1">
    <property type="entry name" value="DOXORUBICIN RESISTANCE ABC TRANSPORTER PERMEASE PROTEIN DRRC-RELATED"/>
    <property type="match status" value="1"/>
</dbReference>
<dbReference type="GeneID" id="92938139"/>
<evidence type="ECO:0000259" key="6">
    <source>
        <dbReference type="Pfam" id="PF12698"/>
    </source>
</evidence>
<evidence type="ECO:0000256" key="5">
    <source>
        <dbReference type="SAM" id="Phobius"/>
    </source>
</evidence>
<dbReference type="PANTHER" id="PTHR43027">
    <property type="entry name" value="DOXORUBICIN RESISTANCE ABC TRANSPORTER PERMEASE PROTEIN DRRC-RELATED"/>
    <property type="match status" value="1"/>
</dbReference>
<evidence type="ECO:0000313" key="8">
    <source>
        <dbReference type="EMBL" id="NFR60906.1"/>
    </source>
</evidence>
<organism evidence="8 12">
    <name type="scientific">Clostridium sporogenes</name>
    <dbReference type="NCBI Taxonomy" id="1509"/>
    <lineage>
        <taxon>Bacteria</taxon>
        <taxon>Bacillati</taxon>
        <taxon>Bacillota</taxon>
        <taxon>Clostridia</taxon>
        <taxon>Eubacteriales</taxon>
        <taxon>Clostridiaceae</taxon>
        <taxon>Clostridium</taxon>
    </lineage>
</organism>
<dbReference type="GO" id="GO:0016020">
    <property type="term" value="C:membrane"/>
    <property type="evidence" value="ECO:0007669"/>
    <property type="project" value="UniProtKB-SubCell"/>
</dbReference>
<feature type="transmembrane region" description="Helical" evidence="5">
    <location>
        <begin position="20"/>
        <end position="39"/>
    </location>
</feature>
<reference evidence="7" key="1">
    <citation type="submission" date="2014-08" db="EMBL/GenBank/DDBJ databases">
        <authorList>
            <person name="Kubiak A."/>
            <person name="Poehlein A."/>
            <person name="Daniel R."/>
            <person name="Minton N.P."/>
        </authorList>
    </citation>
    <scope>NUCLEOTIDE SEQUENCE</scope>
    <source>
        <strain evidence="7">NCIMB 10696</strain>
    </source>
</reference>
<comment type="subcellular location">
    <subcellularLocation>
        <location evidence="1">Membrane</location>
        <topology evidence="1">Multi-pass membrane protein</topology>
    </subcellularLocation>
</comment>
<feature type="transmembrane region" description="Helical" evidence="5">
    <location>
        <begin position="196"/>
        <end position="218"/>
    </location>
</feature>
<evidence type="ECO:0000313" key="9">
    <source>
        <dbReference type="EMBL" id="PHH00665.1"/>
    </source>
</evidence>
<dbReference type="GO" id="GO:0140359">
    <property type="term" value="F:ABC-type transporter activity"/>
    <property type="evidence" value="ECO:0007669"/>
    <property type="project" value="InterPro"/>
</dbReference>
<protein>
    <submittedName>
        <fullName evidence="8">ABC transporter permease</fullName>
    </submittedName>
    <submittedName>
        <fullName evidence="7">Putative ABC transporter, permease protein</fullName>
    </submittedName>
</protein>
<name>A0A7X5SX37_CLOSG</name>
<dbReference type="InterPro" id="IPR013525">
    <property type="entry name" value="ABC2_TM"/>
</dbReference>
<feature type="transmembrane region" description="Helical" evidence="5">
    <location>
        <begin position="239"/>
        <end position="261"/>
    </location>
</feature>
<evidence type="ECO:0000256" key="2">
    <source>
        <dbReference type="ARBA" id="ARBA00022692"/>
    </source>
</evidence>
<keyword evidence="11" id="KW-1185">Reference proteome</keyword>
<dbReference type="InterPro" id="IPR052902">
    <property type="entry name" value="ABC-2_transporter"/>
</dbReference>
<dbReference type="RefSeq" id="WP_003490970.1">
    <property type="nucleotide sequence ID" value="NZ_CBCRVC010000033.1"/>
</dbReference>
<reference evidence="9 11" key="3">
    <citation type="submission" date="2017-09" db="EMBL/GenBank/DDBJ databases">
        <title>FDA dAtabase for Regulatory Grade micrObial Sequences (FDA-ARGOS): Supporting development and validation of Infectious Disease Dx tests.</title>
        <authorList>
            <person name="Kerrigan L."/>
            <person name="Long C."/>
            <person name="Tallon L.J."/>
            <person name="Sadzewicz L."/>
            <person name="Ott S."/>
            <person name="Zhao X."/>
            <person name="Nagaraj S."/>
            <person name="Vavikolanu K."/>
            <person name="Aluvathingal J."/>
            <person name="Nadendla S."/>
            <person name="Sichtig H."/>
        </authorList>
    </citation>
    <scope>NUCLEOTIDE SEQUENCE [LARGE SCALE GENOMIC DNA]</scope>
    <source>
        <strain evidence="9 11">FDAARGOS_423</strain>
    </source>
</reference>